<proteinExistence type="predicted"/>
<name>A0A364Y236_9BACT</name>
<keyword evidence="1" id="KW-0812">Transmembrane</keyword>
<evidence type="ECO:0000313" key="4">
    <source>
        <dbReference type="Proteomes" id="UP000251889"/>
    </source>
</evidence>
<keyword evidence="1" id="KW-1133">Transmembrane helix</keyword>
<gene>
    <name evidence="3" type="ORF">DQQ10_16545</name>
</gene>
<sequence length="555" mass="62813">MLKRIVKIISTLLGVMVALVLIMMIYVRVVSSTDPPAAAVQQLESMKVDKPVATSDGLMTYGDSWFRKSETGFYELYVEGDALSRGVAAGQLTQSLVQYQEKVFNDQIEKLVPSPIYRECLRYFVGWFNRDLDEYVDEEFKTEIYGISQVSSHDYDYIAPAYQRILNYHGAHDIGHALQNMALVGCTSFGTWGNDSEDGSLIIGRNFDFFVGEEFAKNKIIAFYKPSNGYPFMMVTFGGMTGVLSGMNVAGLTVTINAAKSDIPSGAATPVSLVAREILQYATTIEEAYAIAQKRKMFVAESFLIGSAKDHRAAVIEKDTEQTSLYESNQERIVCTNHFQSATLGNTVVNQEHINASASKYRYERVEELIRKNEKNTVAKTVQLLRDQRGKADAEIGLGNEKAINQLIAHHSIIFQPEKGLVWISANRYQLGKFVCYDLNKVFATQKTSNAEIYEKDKTFAEDSFLQSDAFEKFMKVERYRFPFNERSDLDPQAIVQSNPQAYHAYMFSGDVYFQREDYSNAVRMYELALTKEIATQGERDHIEKNLIKAKEMNR</sequence>
<protein>
    <submittedName>
        <fullName evidence="3">Peptidase C45</fullName>
    </submittedName>
</protein>
<feature type="domain" description="Peptidase C45 hydrolase" evidence="2">
    <location>
        <begin position="197"/>
        <end position="425"/>
    </location>
</feature>
<dbReference type="InterPro" id="IPR047794">
    <property type="entry name" value="C45_proenzyme-like"/>
</dbReference>
<dbReference type="PANTHER" id="PTHR35190">
    <property type="entry name" value="PROTEIN DCD1B"/>
    <property type="match status" value="1"/>
</dbReference>
<dbReference type="AlphaFoldDB" id="A0A364Y236"/>
<dbReference type="InterPro" id="IPR047803">
    <property type="entry name" value="DCD1A/B-like"/>
</dbReference>
<dbReference type="OrthoDB" id="5480874at2"/>
<dbReference type="Gene3D" id="1.25.40.10">
    <property type="entry name" value="Tetratricopeptide repeat domain"/>
    <property type="match status" value="1"/>
</dbReference>
<feature type="transmembrane region" description="Helical" evidence="1">
    <location>
        <begin position="5"/>
        <end position="27"/>
    </location>
</feature>
<reference evidence="3 4" key="1">
    <citation type="submission" date="2018-06" db="EMBL/GenBank/DDBJ databases">
        <title>Chryseolinea flavus sp. nov., a member of the phylum Bacteroidetes isolated from soil.</title>
        <authorList>
            <person name="Li Y."/>
            <person name="Wang J."/>
        </authorList>
    </citation>
    <scope>NUCLEOTIDE SEQUENCE [LARGE SCALE GENOMIC DNA]</scope>
    <source>
        <strain evidence="3 4">SDU1-6</strain>
    </source>
</reference>
<dbReference type="Proteomes" id="UP000251889">
    <property type="component" value="Unassembled WGS sequence"/>
</dbReference>
<dbReference type="Gene3D" id="3.60.60.10">
    <property type="entry name" value="Penicillin V Acylase, Chain A"/>
    <property type="match status" value="1"/>
</dbReference>
<evidence type="ECO:0000256" key="1">
    <source>
        <dbReference type="SAM" id="Phobius"/>
    </source>
</evidence>
<dbReference type="InterPro" id="IPR005079">
    <property type="entry name" value="Peptidase_C45_hydrolase"/>
</dbReference>
<dbReference type="PANTHER" id="PTHR35190:SF2">
    <property type="entry name" value="PROTEIN DCD1B"/>
    <property type="match status" value="1"/>
</dbReference>
<dbReference type="NCBIfam" id="NF040521">
    <property type="entry name" value="C45_proenzyme"/>
    <property type="match status" value="1"/>
</dbReference>
<evidence type="ECO:0000259" key="2">
    <source>
        <dbReference type="Pfam" id="PF03417"/>
    </source>
</evidence>
<dbReference type="RefSeq" id="WP_112747995.1">
    <property type="nucleotide sequence ID" value="NZ_QMFY01000008.1"/>
</dbReference>
<keyword evidence="4" id="KW-1185">Reference proteome</keyword>
<evidence type="ECO:0000313" key="3">
    <source>
        <dbReference type="EMBL" id="RAW00157.1"/>
    </source>
</evidence>
<comment type="caution">
    <text evidence="3">The sequence shown here is derived from an EMBL/GenBank/DDBJ whole genome shotgun (WGS) entry which is preliminary data.</text>
</comment>
<keyword evidence="1" id="KW-0472">Membrane</keyword>
<organism evidence="3 4">
    <name type="scientific">Pseudochryseolinea flava</name>
    <dbReference type="NCBI Taxonomy" id="2059302"/>
    <lineage>
        <taxon>Bacteria</taxon>
        <taxon>Pseudomonadati</taxon>
        <taxon>Bacteroidota</taxon>
        <taxon>Cytophagia</taxon>
        <taxon>Cytophagales</taxon>
        <taxon>Fulvivirgaceae</taxon>
        <taxon>Pseudochryseolinea</taxon>
    </lineage>
</organism>
<accession>A0A364Y236</accession>
<dbReference type="EMBL" id="QMFY01000008">
    <property type="protein sequence ID" value="RAW00157.1"/>
    <property type="molecule type" value="Genomic_DNA"/>
</dbReference>
<dbReference type="Pfam" id="PF03417">
    <property type="entry name" value="AAT"/>
    <property type="match status" value="1"/>
</dbReference>
<dbReference type="InterPro" id="IPR011990">
    <property type="entry name" value="TPR-like_helical_dom_sf"/>
</dbReference>